<keyword evidence="4" id="KW-0325">Glycoprotein</keyword>
<proteinExistence type="predicted"/>
<evidence type="ECO:0000256" key="4">
    <source>
        <dbReference type="ARBA" id="ARBA00023180"/>
    </source>
</evidence>
<keyword evidence="8" id="KW-0732">Signal</keyword>
<protein>
    <recommendedName>
        <fullName evidence="9">Ig-like domain-containing protein</fullName>
    </recommendedName>
</protein>
<gene>
    <name evidence="10" type="ORF">LSH36_75g11004</name>
</gene>
<sequence length="590" mass="65125">MTSIPSFASRFSLLCCLHSLGYCQDLLIRTDRGRNVSVEWPVAPSVVGDYTYVSILHNGHVTMFCSDPFLVACQVNLRQMALLRVTDSSRLVVRLGFGVVNVEPQDAGSYRMEVVKSGDNSELRNVVFYVFRRPTRPIILGNRSVTQGGDVTLTCQSMLRSDPAEYRNTSSIHYTWIIRHIQNLSGSEETLSVSFGLDQIPGSVYGSHVIRGPVLTIHDVKRNTSLLSYRCAAQEANSSLTSSISDDVTINVMYNENLRVTVSVNGSHVLVALRKNGQLAKAWRGYFTVAKGDNVRLSCVADCNPECSYTWLEVSGLAQGSDWSLIVKTANCSLQIHICQVSNLARTLTAYIRVEVVERNPGNPESSMDHTADDIRTSTADGWTPTSSSWNGADDSWNSTPAFRDATSDMPESEIPDPVDTTTKANRSPTVSSWTPATSSWYIKNDSWSSAPVIRDSTSAVADRKRGTEEPITDTPSKDHVMFTADYKSGDEGGVTYEETWQFVDILVLVLSIVAGLSVCALICYVASLTIRWCRRKYRHQLVQISGIRRSSTENELTKVISGSVAGRLSIDSSMDKYTESREHRLSAVA</sequence>
<dbReference type="InterPro" id="IPR051275">
    <property type="entry name" value="Cell_adhesion_signaling"/>
</dbReference>
<feature type="region of interest" description="Disordered" evidence="6">
    <location>
        <begin position="360"/>
        <end position="431"/>
    </location>
</feature>
<evidence type="ECO:0000256" key="2">
    <source>
        <dbReference type="ARBA" id="ARBA00023136"/>
    </source>
</evidence>
<dbReference type="InterPro" id="IPR007110">
    <property type="entry name" value="Ig-like_dom"/>
</dbReference>
<dbReference type="GO" id="GO:0098609">
    <property type="term" value="P:cell-cell adhesion"/>
    <property type="evidence" value="ECO:0007669"/>
    <property type="project" value="TreeGrafter"/>
</dbReference>
<dbReference type="PANTHER" id="PTHR11640:SF31">
    <property type="entry name" value="IRREGULAR CHIASM C-ROUGHEST PROTEIN-RELATED"/>
    <property type="match status" value="1"/>
</dbReference>
<accession>A0AAD9NDY9</accession>
<feature type="domain" description="Ig-like" evidence="9">
    <location>
        <begin position="134"/>
        <end position="245"/>
    </location>
</feature>
<feature type="compositionally biased region" description="Polar residues" evidence="6">
    <location>
        <begin position="377"/>
        <end position="401"/>
    </location>
</feature>
<reference evidence="10" key="1">
    <citation type="journal article" date="2023" name="Mol. Biol. Evol.">
        <title>Third-Generation Sequencing Reveals the Adaptive Role of the Epigenome in Three Deep-Sea Polychaetes.</title>
        <authorList>
            <person name="Perez M."/>
            <person name="Aroh O."/>
            <person name="Sun Y."/>
            <person name="Lan Y."/>
            <person name="Juniper S.K."/>
            <person name="Young C.R."/>
            <person name="Angers B."/>
            <person name="Qian P.Y."/>
        </authorList>
    </citation>
    <scope>NUCLEOTIDE SEQUENCE</scope>
    <source>
        <strain evidence="10">P08H-3</strain>
    </source>
</reference>
<feature type="region of interest" description="Disordered" evidence="6">
    <location>
        <begin position="459"/>
        <end position="478"/>
    </location>
</feature>
<dbReference type="PANTHER" id="PTHR11640">
    <property type="entry name" value="NEPHRIN"/>
    <property type="match status" value="1"/>
</dbReference>
<evidence type="ECO:0000313" key="10">
    <source>
        <dbReference type="EMBL" id="KAK2163704.1"/>
    </source>
</evidence>
<keyword evidence="7" id="KW-1133">Transmembrane helix</keyword>
<keyword evidence="11" id="KW-1185">Reference proteome</keyword>
<evidence type="ECO:0000313" key="11">
    <source>
        <dbReference type="Proteomes" id="UP001208570"/>
    </source>
</evidence>
<evidence type="ECO:0000256" key="1">
    <source>
        <dbReference type="ARBA" id="ARBA00004479"/>
    </source>
</evidence>
<dbReference type="Proteomes" id="UP001208570">
    <property type="component" value="Unassembled WGS sequence"/>
</dbReference>
<feature type="transmembrane region" description="Helical" evidence="7">
    <location>
        <begin position="506"/>
        <end position="531"/>
    </location>
</feature>
<evidence type="ECO:0000256" key="8">
    <source>
        <dbReference type="SAM" id="SignalP"/>
    </source>
</evidence>
<dbReference type="GO" id="GO:0050839">
    <property type="term" value="F:cell adhesion molecule binding"/>
    <property type="evidence" value="ECO:0007669"/>
    <property type="project" value="TreeGrafter"/>
</dbReference>
<feature type="signal peptide" evidence="8">
    <location>
        <begin position="1"/>
        <end position="23"/>
    </location>
</feature>
<feature type="compositionally biased region" description="Polar residues" evidence="6">
    <location>
        <begin position="420"/>
        <end position="431"/>
    </location>
</feature>
<feature type="chain" id="PRO_5042284087" description="Ig-like domain-containing protein" evidence="8">
    <location>
        <begin position="24"/>
        <end position="590"/>
    </location>
</feature>
<keyword evidence="5" id="KW-0393">Immunoglobulin domain</keyword>
<dbReference type="SMART" id="SM00409">
    <property type="entry name" value="IG"/>
    <property type="match status" value="3"/>
</dbReference>
<dbReference type="GO" id="GO:0005886">
    <property type="term" value="C:plasma membrane"/>
    <property type="evidence" value="ECO:0007669"/>
    <property type="project" value="TreeGrafter"/>
</dbReference>
<dbReference type="InterPro" id="IPR013783">
    <property type="entry name" value="Ig-like_fold"/>
</dbReference>
<evidence type="ECO:0000256" key="7">
    <source>
        <dbReference type="SAM" id="Phobius"/>
    </source>
</evidence>
<dbReference type="InterPro" id="IPR003599">
    <property type="entry name" value="Ig_sub"/>
</dbReference>
<evidence type="ECO:0000256" key="3">
    <source>
        <dbReference type="ARBA" id="ARBA00023157"/>
    </source>
</evidence>
<evidence type="ECO:0000256" key="6">
    <source>
        <dbReference type="SAM" id="MobiDB-lite"/>
    </source>
</evidence>
<dbReference type="Gene3D" id="2.60.40.10">
    <property type="entry name" value="Immunoglobulins"/>
    <property type="match status" value="1"/>
</dbReference>
<organism evidence="10 11">
    <name type="scientific">Paralvinella palmiformis</name>
    <dbReference type="NCBI Taxonomy" id="53620"/>
    <lineage>
        <taxon>Eukaryota</taxon>
        <taxon>Metazoa</taxon>
        <taxon>Spiralia</taxon>
        <taxon>Lophotrochozoa</taxon>
        <taxon>Annelida</taxon>
        <taxon>Polychaeta</taxon>
        <taxon>Sedentaria</taxon>
        <taxon>Canalipalpata</taxon>
        <taxon>Terebellida</taxon>
        <taxon>Terebelliformia</taxon>
        <taxon>Alvinellidae</taxon>
        <taxon>Paralvinella</taxon>
    </lineage>
</organism>
<dbReference type="AlphaFoldDB" id="A0AAD9NDY9"/>
<dbReference type="PROSITE" id="PS50835">
    <property type="entry name" value="IG_LIKE"/>
    <property type="match status" value="1"/>
</dbReference>
<comment type="subcellular location">
    <subcellularLocation>
        <location evidence="1">Membrane</location>
        <topology evidence="1">Single-pass type I membrane protein</topology>
    </subcellularLocation>
</comment>
<dbReference type="InterPro" id="IPR036179">
    <property type="entry name" value="Ig-like_dom_sf"/>
</dbReference>
<keyword evidence="2 7" id="KW-0472">Membrane</keyword>
<comment type="caution">
    <text evidence="10">The sequence shown here is derived from an EMBL/GenBank/DDBJ whole genome shotgun (WGS) entry which is preliminary data.</text>
</comment>
<evidence type="ECO:0000259" key="9">
    <source>
        <dbReference type="PROSITE" id="PS50835"/>
    </source>
</evidence>
<dbReference type="SUPFAM" id="SSF48726">
    <property type="entry name" value="Immunoglobulin"/>
    <property type="match status" value="2"/>
</dbReference>
<name>A0AAD9NDY9_9ANNE</name>
<feature type="compositionally biased region" description="Basic and acidic residues" evidence="6">
    <location>
        <begin position="367"/>
        <end position="376"/>
    </location>
</feature>
<dbReference type="GO" id="GO:0005911">
    <property type="term" value="C:cell-cell junction"/>
    <property type="evidence" value="ECO:0007669"/>
    <property type="project" value="TreeGrafter"/>
</dbReference>
<evidence type="ECO:0000256" key="5">
    <source>
        <dbReference type="ARBA" id="ARBA00023319"/>
    </source>
</evidence>
<keyword evidence="3" id="KW-1015">Disulfide bond</keyword>
<keyword evidence="7" id="KW-0812">Transmembrane</keyword>
<dbReference type="EMBL" id="JAODUP010000075">
    <property type="protein sequence ID" value="KAK2163704.1"/>
    <property type="molecule type" value="Genomic_DNA"/>
</dbReference>